<dbReference type="InterPro" id="IPR016039">
    <property type="entry name" value="Thiolase-like"/>
</dbReference>
<evidence type="ECO:0000256" key="1">
    <source>
        <dbReference type="ARBA" id="ARBA00008467"/>
    </source>
</evidence>
<keyword evidence="5" id="KW-0012">Acyltransferase</keyword>
<dbReference type="PANTHER" id="PTHR11712:SF336">
    <property type="entry name" value="3-OXOACYL-[ACYL-CARRIER-PROTEIN] SYNTHASE, MITOCHONDRIAL"/>
    <property type="match status" value="1"/>
</dbReference>
<dbReference type="eggNOG" id="COG0304">
    <property type="taxonomic scope" value="Bacteria"/>
</dbReference>
<dbReference type="Gene3D" id="3.40.47.10">
    <property type="match status" value="1"/>
</dbReference>
<evidence type="ECO:0000259" key="4">
    <source>
        <dbReference type="PROSITE" id="PS52004"/>
    </source>
</evidence>
<dbReference type="PANTHER" id="PTHR11712">
    <property type="entry name" value="POLYKETIDE SYNTHASE-RELATED"/>
    <property type="match status" value="1"/>
</dbReference>
<keyword evidence="6" id="KW-1185">Reference proteome</keyword>
<protein>
    <submittedName>
        <fullName evidence="5">3-oxoacyl-[acyl-carrier-protein] synthase 2</fullName>
        <ecNumber evidence="5">2.3.1.179</ecNumber>
    </submittedName>
</protein>
<dbReference type="EMBL" id="JXUW01000025">
    <property type="protein sequence ID" value="KJE75928.1"/>
    <property type="molecule type" value="Genomic_DNA"/>
</dbReference>
<sequence length="400" mass="41494">MRLSYGDNPIFATHRVAVTGLGVVSGLGLNLESFWQGLLTPPPPGIRRAEGFDPTQWLNAKEIRRHDRYNQMGVAAADMALADAGNPSYPADRVAVWMGTGVGGLESLENQVVIGHERGYSRVSPFLVPLMMANSNAASISMRFGFQGPCETSVTACAASNHAIANAAHLVATGRVDMAVTGGAEAAITKTASAGFVNMTATSKVDISRPFDRNRDGFVMGEGAGVVVLEDYDKAVARGARIYATIDGIASTADAFHITQPAPGGVGAHRAMLMAIEDAGITVNEIAHINAHGTSTPMNDLAEATAIRSLFGDLNPPVTSVKGALGHALGAAGGLEAVAVGLTFAHQLIPPTANTIDLDPEVDIDVVLKDPRPLSTGHILSNSFGFGGHNACIVFGPPPS</sequence>
<dbReference type="SUPFAM" id="SSF53901">
    <property type="entry name" value="Thiolase-like"/>
    <property type="match status" value="2"/>
</dbReference>
<evidence type="ECO:0000256" key="3">
    <source>
        <dbReference type="RuleBase" id="RU003694"/>
    </source>
</evidence>
<evidence type="ECO:0000313" key="5">
    <source>
        <dbReference type="EMBL" id="KJE75928.1"/>
    </source>
</evidence>
<dbReference type="InterPro" id="IPR014030">
    <property type="entry name" value="Ketoacyl_synth_N"/>
</dbReference>
<dbReference type="AlphaFoldDB" id="A0A0D8FRM2"/>
<dbReference type="GO" id="GO:0004315">
    <property type="term" value="F:3-oxoacyl-[acyl-carrier-protein] synthase activity"/>
    <property type="evidence" value="ECO:0007669"/>
    <property type="project" value="UniProtKB-EC"/>
</dbReference>
<dbReference type="GeneID" id="78373371"/>
<proteinExistence type="inferred from homology"/>
<dbReference type="STRING" id="1121877.FEAC_23220"/>
<dbReference type="SMART" id="SM00825">
    <property type="entry name" value="PKS_KS"/>
    <property type="match status" value="1"/>
</dbReference>
<reference evidence="5 6" key="1">
    <citation type="submission" date="2015-01" db="EMBL/GenBank/DDBJ databases">
        <title>Draft genome of the acidophilic iron oxidizer Ferrimicrobium acidiphilum strain T23.</title>
        <authorList>
            <person name="Poehlein A."/>
            <person name="Eisen S."/>
            <person name="Schloemann M."/>
            <person name="Johnson B.D."/>
            <person name="Daniel R."/>
            <person name="Muehling M."/>
        </authorList>
    </citation>
    <scope>NUCLEOTIDE SEQUENCE [LARGE SCALE GENOMIC DNA]</scope>
    <source>
        <strain evidence="5 6">T23</strain>
    </source>
</reference>
<accession>A0A0D8FRM2</accession>
<organism evidence="5 6">
    <name type="scientific">Ferrimicrobium acidiphilum DSM 19497</name>
    <dbReference type="NCBI Taxonomy" id="1121877"/>
    <lineage>
        <taxon>Bacteria</taxon>
        <taxon>Bacillati</taxon>
        <taxon>Actinomycetota</taxon>
        <taxon>Acidimicrobiia</taxon>
        <taxon>Acidimicrobiales</taxon>
        <taxon>Acidimicrobiaceae</taxon>
        <taxon>Ferrimicrobium</taxon>
    </lineage>
</organism>
<evidence type="ECO:0000313" key="6">
    <source>
        <dbReference type="Proteomes" id="UP000032336"/>
    </source>
</evidence>
<dbReference type="OrthoDB" id="9808669at2"/>
<dbReference type="RefSeq" id="WP_052566261.1">
    <property type="nucleotide sequence ID" value="NZ_JQKF01000021.1"/>
</dbReference>
<comment type="similarity">
    <text evidence="1 3">Belongs to the thiolase-like superfamily. Beta-ketoacyl-ACP synthases family.</text>
</comment>
<feature type="domain" description="Ketosynthase family 3 (KS3)" evidence="4">
    <location>
        <begin position="13"/>
        <end position="397"/>
    </location>
</feature>
<dbReference type="InterPro" id="IPR020841">
    <property type="entry name" value="PKS_Beta-ketoAc_synthase_dom"/>
</dbReference>
<dbReference type="NCBIfam" id="NF005589">
    <property type="entry name" value="PRK07314.1"/>
    <property type="match status" value="1"/>
</dbReference>
<dbReference type="Pfam" id="PF02801">
    <property type="entry name" value="Ketoacyl-synt_C"/>
    <property type="match status" value="1"/>
</dbReference>
<dbReference type="InterPro" id="IPR000794">
    <property type="entry name" value="Beta-ketoacyl_synthase"/>
</dbReference>
<name>A0A0D8FRM2_9ACTN</name>
<evidence type="ECO:0000256" key="2">
    <source>
        <dbReference type="ARBA" id="ARBA00022679"/>
    </source>
</evidence>
<dbReference type="CDD" id="cd00834">
    <property type="entry name" value="KAS_I_II"/>
    <property type="match status" value="1"/>
</dbReference>
<dbReference type="InterPro" id="IPR014031">
    <property type="entry name" value="Ketoacyl_synth_C"/>
</dbReference>
<dbReference type="GO" id="GO:0006633">
    <property type="term" value="P:fatty acid biosynthetic process"/>
    <property type="evidence" value="ECO:0007669"/>
    <property type="project" value="TreeGrafter"/>
</dbReference>
<gene>
    <name evidence="5" type="primary">fabF2</name>
    <name evidence="5" type="ORF">FEAC_23220</name>
</gene>
<dbReference type="FunFam" id="3.40.47.10:FF:000029">
    <property type="entry name" value="3-oxoacyl-[acyl-carrier-protein] synthase 1"/>
    <property type="match status" value="1"/>
</dbReference>
<dbReference type="PATRIC" id="fig|1121877.4.peg.2584"/>
<keyword evidence="2 3" id="KW-0808">Transferase</keyword>
<dbReference type="Pfam" id="PF00109">
    <property type="entry name" value="ketoacyl-synt"/>
    <property type="match status" value="1"/>
</dbReference>
<comment type="caution">
    <text evidence="5">The sequence shown here is derived from an EMBL/GenBank/DDBJ whole genome shotgun (WGS) entry which is preliminary data.</text>
</comment>
<dbReference type="PROSITE" id="PS52004">
    <property type="entry name" value="KS3_2"/>
    <property type="match status" value="1"/>
</dbReference>
<dbReference type="Proteomes" id="UP000032336">
    <property type="component" value="Unassembled WGS sequence"/>
</dbReference>
<dbReference type="EC" id="2.3.1.179" evidence="5"/>